<evidence type="ECO:0000313" key="1">
    <source>
        <dbReference type="EMBL" id="KAA0187504.1"/>
    </source>
</evidence>
<gene>
    <name evidence="1" type="ORF">HAZT_HAZT001119</name>
</gene>
<organism evidence="1">
    <name type="scientific">Hyalella azteca</name>
    <name type="common">Amphipod</name>
    <dbReference type="NCBI Taxonomy" id="294128"/>
    <lineage>
        <taxon>Eukaryota</taxon>
        <taxon>Metazoa</taxon>
        <taxon>Ecdysozoa</taxon>
        <taxon>Arthropoda</taxon>
        <taxon>Crustacea</taxon>
        <taxon>Multicrustacea</taxon>
        <taxon>Malacostraca</taxon>
        <taxon>Eumalacostraca</taxon>
        <taxon>Peracarida</taxon>
        <taxon>Amphipoda</taxon>
        <taxon>Senticaudata</taxon>
        <taxon>Talitrida</taxon>
        <taxon>Talitroidea</taxon>
        <taxon>Hyalellidae</taxon>
        <taxon>Hyalella</taxon>
    </lineage>
</organism>
<name>A0A6A0GTE4_HYAAZ</name>
<reference evidence="1" key="1">
    <citation type="submission" date="2014-08" db="EMBL/GenBank/DDBJ databases">
        <authorList>
            <person name="Murali S."/>
            <person name="Richards S."/>
            <person name="Bandaranaike D."/>
            <person name="Bellair M."/>
            <person name="Blankenburg K."/>
            <person name="Chao H."/>
            <person name="Dinh H."/>
            <person name="Doddapaneni H."/>
            <person name="Dugan-Rocha S."/>
            <person name="Elkadiri S."/>
            <person name="Gnanaolivu R."/>
            <person name="Hughes D."/>
            <person name="Lee S."/>
            <person name="Li M."/>
            <person name="Ming W."/>
            <person name="Munidasa M."/>
            <person name="Muniz J."/>
            <person name="Nguyen L."/>
            <person name="Osuji N."/>
            <person name="Pu L.-L."/>
            <person name="Puazo M."/>
            <person name="Skinner E."/>
            <person name="Qu C."/>
            <person name="Quiroz J."/>
            <person name="Raj R."/>
            <person name="Weissenberger G."/>
            <person name="Xin Y."/>
            <person name="Zou X."/>
            <person name="Han Y."/>
            <person name="Worley K."/>
            <person name="Muzny D."/>
            <person name="Gibbs R."/>
        </authorList>
    </citation>
    <scope>NUCLEOTIDE SEQUENCE</scope>
    <source>
        <strain evidence="1">HAZT.00-mixed</strain>
        <tissue evidence="1">Whole organism</tissue>
    </source>
</reference>
<proteinExistence type="predicted"/>
<reference evidence="1" key="2">
    <citation type="journal article" date="2018" name="Environ. Sci. Technol.">
        <title>The Toxicogenome of Hyalella azteca: A Model for Sediment Ecotoxicology and Evolutionary Toxicology.</title>
        <authorList>
            <person name="Poynton H.C."/>
            <person name="Hasenbein S."/>
            <person name="Benoit J.B."/>
            <person name="Sepulveda M.S."/>
            <person name="Poelchau M.F."/>
            <person name="Hughes D.S.T."/>
            <person name="Murali S.C."/>
            <person name="Chen S."/>
            <person name="Glastad K.M."/>
            <person name="Goodisman M.A.D."/>
            <person name="Werren J.H."/>
            <person name="Vineis J.H."/>
            <person name="Bowen J.L."/>
            <person name="Friedrich M."/>
            <person name="Jones J."/>
            <person name="Robertson H.M."/>
            <person name="Feyereisen R."/>
            <person name="Mechler-Hickson A."/>
            <person name="Mathers N."/>
            <person name="Lee C.E."/>
            <person name="Colbourne J.K."/>
            <person name="Biales A."/>
            <person name="Johnston J.S."/>
            <person name="Wellborn G.A."/>
            <person name="Rosendale A.J."/>
            <person name="Cridge A.G."/>
            <person name="Munoz-Torres M.C."/>
            <person name="Bain P.A."/>
            <person name="Manny A.R."/>
            <person name="Major K.M."/>
            <person name="Lambert F.N."/>
            <person name="Vulpe C.D."/>
            <person name="Tuck P."/>
            <person name="Blalock B.J."/>
            <person name="Lin Y.Y."/>
            <person name="Smith M.E."/>
            <person name="Ochoa-Acuna H."/>
            <person name="Chen M.M."/>
            <person name="Childers C.P."/>
            <person name="Qu J."/>
            <person name="Dugan S."/>
            <person name="Lee S.L."/>
            <person name="Chao H."/>
            <person name="Dinh H."/>
            <person name="Han Y."/>
            <person name="Doddapaneni H."/>
            <person name="Worley K.C."/>
            <person name="Muzny D.M."/>
            <person name="Gibbs R.A."/>
            <person name="Richards S."/>
        </authorList>
    </citation>
    <scope>NUCLEOTIDE SEQUENCE</scope>
    <source>
        <strain evidence="1">HAZT.00-mixed</strain>
        <tissue evidence="1">Whole organism</tissue>
    </source>
</reference>
<sequence>MCLLRDVTLLKKATNVTFQSGHVTRNKRGQVMGKRGGFRGCTVWFTGLSGAGELTSDDLRVELVSQELVS</sequence>
<dbReference type="Gene3D" id="3.40.50.300">
    <property type="entry name" value="P-loop containing nucleotide triphosphate hydrolases"/>
    <property type="match status" value="1"/>
</dbReference>
<dbReference type="Proteomes" id="UP000711488">
    <property type="component" value="Unassembled WGS sequence"/>
</dbReference>
<dbReference type="AlphaFoldDB" id="A0A6A0GTE4"/>
<reference evidence="1" key="3">
    <citation type="submission" date="2019-06" db="EMBL/GenBank/DDBJ databases">
        <authorList>
            <person name="Poynton C."/>
            <person name="Hasenbein S."/>
            <person name="Benoit J.B."/>
            <person name="Sepulveda M.S."/>
            <person name="Poelchau M.F."/>
            <person name="Murali S.C."/>
            <person name="Chen S."/>
            <person name="Glastad K.M."/>
            <person name="Werren J.H."/>
            <person name="Vineis J.H."/>
            <person name="Bowen J.L."/>
            <person name="Friedrich M."/>
            <person name="Jones J."/>
            <person name="Robertson H.M."/>
            <person name="Feyereisen R."/>
            <person name="Mechler-Hickson A."/>
            <person name="Mathers N."/>
            <person name="Lee C.E."/>
            <person name="Colbourne J.K."/>
            <person name="Biales A."/>
            <person name="Johnston J.S."/>
            <person name="Wellborn G.A."/>
            <person name="Rosendale A.J."/>
            <person name="Cridge A.G."/>
            <person name="Munoz-Torres M.C."/>
            <person name="Bain P.A."/>
            <person name="Manny A.R."/>
            <person name="Major K.M."/>
            <person name="Lambert F.N."/>
            <person name="Vulpe C.D."/>
            <person name="Tuck P."/>
            <person name="Blalock B.J."/>
            <person name="Lin Y.-Y."/>
            <person name="Smith M.E."/>
            <person name="Ochoa-Acuna H."/>
            <person name="Chen M.-J.M."/>
            <person name="Childers C.P."/>
            <person name="Qu J."/>
            <person name="Dugan S."/>
            <person name="Lee S.L."/>
            <person name="Chao H."/>
            <person name="Dinh H."/>
            <person name="Han Y."/>
            <person name="Doddapaneni H."/>
            <person name="Worley K.C."/>
            <person name="Muzny D.M."/>
            <person name="Gibbs R.A."/>
            <person name="Richards S."/>
        </authorList>
    </citation>
    <scope>NUCLEOTIDE SEQUENCE</scope>
    <source>
        <strain evidence="1">HAZT.00-mixed</strain>
        <tissue evidence="1">Whole organism</tissue>
    </source>
</reference>
<accession>A0A6A0GTE4</accession>
<dbReference type="EMBL" id="JQDR03014857">
    <property type="protein sequence ID" value="KAA0187504.1"/>
    <property type="molecule type" value="Genomic_DNA"/>
</dbReference>
<dbReference type="OrthoDB" id="506431at2759"/>
<protein>
    <submittedName>
        <fullName evidence="1">Uncharacterized protein</fullName>
    </submittedName>
</protein>
<comment type="caution">
    <text evidence="1">The sequence shown here is derived from an EMBL/GenBank/DDBJ whole genome shotgun (WGS) entry which is preliminary data.</text>
</comment>
<dbReference type="InterPro" id="IPR027417">
    <property type="entry name" value="P-loop_NTPase"/>
</dbReference>